<organism evidence="1 2">
    <name type="scientific">Candida boidinii</name>
    <name type="common">Yeast</name>
    <dbReference type="NCBI Taxonomy" id="5477"/>
    <lineage>
        <taxon>Eukaryota</taxon>
        <taxon>Fungi</taxon>
        <taxon>Dikarya</taxon>
        <taxon>Ascomycota</taxon>
        <taxon>Saccharomycotina</taxon>
        <taxon>Pichiomycetes</taxon>
        <taxon>Pichiales</taxon>
        <taxon>Pichiaceae</taxon>
        <taxon>Ogataea</taxon>
        <taxon>Ogataea/Candida clade</taxon>
    </lineage>
</organism>
<reference evidence="1" key="1">
    <citation type="submission" date="2023-04" db="EMBL/GenBank/DDBJ databases">
        <title>Candida boidinii NBRC 10035.</title>
        <authorList>
            <person name="Ichikawa N."/>
            <person name="Sato H."/>
            <person name="Tonouchi N."/>
        </authorList>
    </citation>
    <scope>NUCLEOTIDE SEQUENCE</scope>
    <source>
        <strain evidence="1">NBRC 10035</strain>
    </source>
</reference>
<evidence type="ECO:0000313" key="1">
    <source>
        <dbReference type="EMBL" id="GME68629.1"/>
    </source>
</evidence>
<dbReference type="AlphaFoldDB" id="A0A9W6SY34"/>
<sequence>MAEIEERSQKRIKLDIASSNANKDLIGIQQNVAQIINNDGKKPSFLLDLPLELIDTIITLGDLKNKDIKSLSIVNSSFYKKYNYRIFKKINLNWNQIKLFNANFTSKVLVNSILIKSNLINTNETKYGEWNIPLDLLLKDYPNLNKLTIETLTSSRFLKYQDKIDLLESEKIEELGLISHSNEPGSDSMFELTQLIKFNHIKKLSLNGYLLTKDNYFIPKLIESPSSTDAIVEGTLPFLQELSLINCKWEFPFNLCDIFSPIYQSFNNPNLDASPETVSLYYSNDNISFIYSERFKSFLNTFNDDSFAFQTRFYKNLKNLSIVINYDDETTTNNTNYNNGNNYHNKYYPPLNLLDLKRQFKIQSKESDRYESTTVLSNLNSLTLIGWRLNNVSELDKIFKFEKLTDLDDESSPYKMNFIKLILIKPIDEVEKEFLTKIYVKLDEIFNVKNQNNCKFDVQFLNKNIENKLKHHFKK</sequence>
<accession>A0A9W6SY34</accession>
<comment type="caution">
    <text evidence="1">The sequence shown here is derived from an EMBL/GenBank/DDBJ whole genome shotgun (WGS) entry which is preliminary data.</text>
</comment>
<keyword evidence="2" id="KW-1185">Reference proteome</keyword>
<gene>
    <name evidence="1" type="ORF">Cboi02_000176900</name>
</gene>
<evidence type="ECO:0000313" key="2">
    <source>
        <dbReference type="Proteomes" id="UP001165120"/>
    </source>
</evidence>
<dbReference type="Proteomes" id="UP001165120">
    <property type="component" value="Unassembled WGS sequence"/>
</dbReference>
<dbReference type="EMBL" id="BSXN01000454">
    <property type="protein sequence ID" value="GME68629.1"/>
    <property type="molecule type" value="Genomic_DNA"/>
</dbReference>
<proteinExistence type="predicted"/>
<protein>
    <submittedName>
        <fullName evidence="1">Unnamed protein product</fullName>
    </submittedName>
</protein>
<name>A0A9W6SY34_CANBO</name>